<name>A0AAF3EAN4_9BILA</name>
<keyword evidence="1" id="KW-0472">Membrane</keyword>
<feature type="transmembrane region" description="Helical" evidence="1">
    <location>
        <begin position="13"/>
        <end position="35"/>
    </location>
</feature>
<dbReference type="WBParaSite" id="MBELARI_LOCUS1099">
    <property type="protein sequence ID" value="MBELARI_LOCUS1099"/>
    <property type="gene ID" value="MBELARI_LOCUS1099"/>
</dbReference>
<evidence type="ECO:0000256" key="1">
    <source>
        <dbReference type="SAM" id="Phobius"/>
    </source>
</evidence>
<keyword evidence="2" id="KW-1185">Reference proteome</keyword>
<evidence type="ECO:0000313" key="3">
    <source>
        <dbReference type="WBParaSite" id="MBELARI_LOCUS1099"/>
    </source>
</evidence>
<protein>
    <submittedName>
        <fullName evidence="3">Uncharacterized protein</fullName>
    </submittedName>
</protein>
<proteinExistence type="predicted"/>
<accession>A0AAF3EAN4</accession>
<keyword evidence="1" id="KW-0812">Transmembrane</keyword>
<keyword evidence="1" id="KW-1133">Transmembrane helix</keyword>
<evidence type="ECO:0000313" key="2">
    <source>
        <dbReference type="Proteomes" id="UP000887575"/>
    </source>
</evidence>
<dbReference type="AlphaFoldDB" id="A0AAF3EAN4"/>
<organism evidence="2 3">
    <name type="scientific">Mesorhabditis belari</name>
    <dbReference type="NCBI Taxonomy" id="2138241"/>
    <lineage>
        <taxon>Eukaryota</taxon>
        <taxon>Metazoa</taxon>
        <taxon>Ecdysozoa</taxon>
        <taxon>Nematoda</taxon>
        <taxon>Chromadorea</taxon>
        <taxon>Rhabditida</taxon>
        <taxon>Rhabditina</taxon>
        <taxon>Rhabditomorpha</taxon>
        <taxon>Rhabditoidea</taxon>
        <taxon>Rhabditidae</taxon>
        <taxon>Mesorhabditinae</taxon>
        <taxon>Mesorhabditis</taxon>
    </lineage>
</organism>
<sequence>MAPHFYLMSSISIWFPPVVMMILVVTDLLIFHFAIPESKGKPIADKMPENHERFKIFADNGSLTSFINKLSLSKSSSRKSFGIGQELDNSIVE</sequence>
<reference evidence="3" key="1">
    <citation type="submission" date="2024-02" db="UniProtKB">
        <authorList>
            <consortium name="WormBaseParasite"/>
        </authorList>
    </citation>
    <scope>IDENTIFICATION</scope>
</reference>
<dbReference type="Proteomes" id="UP000887575">
    <property type="component" value="Unassembled WGS sequence"/>
</dbReference>